<dbReference type="PROSITE" id="PS51257">
    <property type="entry name" value="PROKAR_LIPOPROTEIN"/>
    <property type="match status" value="1"/>
</dbReference>
<dbReference type="InterPro" id="IPR036280">
    <property type="entry name" value="Multihaem_cyt_sf"/>
</dbReference>
<dbReference type="Gene3D" id="1.10.1130.10">
    <property type="entry name" value="Flavocytochrome C3, Chain A"/>
    <property type="match status" value="1"/>
</dbReference>
<keyword evidence="1 2" id="KW-0732">Signal</keyword>
<keyword evidence="4" id="KW-1185">Reference proteome</keyword>
<dbReference type="EMBL" id="CP071382">
    <property type="protein sequence ID" value="QSV45788.1"/>
    <property type="molecule type" value="Genomic_DNA"/>
</dbReference>
<dbReference type="Proteomes" id="UP000663651">
    <property type="component" value="Chromosome"/>
</dbReference>
<evidence type="ECO:0000313" key="4">
    <source>
        <dbReference type="Proteomes" id="UP000663651"/>
    </source>
</evidence>
<evidence type="ECO:0000256" key="1">
    <source>
        <dbReference type="ARBA" id="ARBA00022729"/>
    </source>
</evidence>
<dbReference type="RefSeq" id="WP_207163579.1">
    <property type="nucleotide sequence ID" value="NZ_CP071382.1"/>
</dbReference>
<name>A0ABX7Q3Y9_9BACT</name>
<dbReference type="InterPro" id="IPR051829">
    <property type="entry name" value="Multiheme_Cytochr_ET"/>
</dbReference>
<evidence type="ECO:0000313" key="3">
    <source>
        <dbReference type="EMBL" id="QSV45788.1"/>
    </source>
</evidence>
<dbReference type="PANTHER" id="PTHR35038:SF8">
    <property type="entry name" value="C-TYPE POLYHEME CYTOCHROME OMCC"/>
    <property type="match status" value="1"/>
</dbReference>
<dbReference type="PANTHER" id="PTHR35038">
    <property type="entry name" value="DISSIMILATORY SULFITE REDUCTASE SIRA"/>
    <property type="match status" value="1"/>
</dbReference>
<feature type="chain" id="PRO_5046484348" evidence="2">
    <location>
        <begin position="21"/>
        <end position="578"/>
    </location>
</feature>
<feature type="signal peptide" evidence="2">
    <location>
        <begin position="1"/>
        <end position="20"/>
    </location>
</feature>
<accession>A0ABX7Q3Y9</accession>
<gene>
    <name evidence="3" type="ORF">JZM60_00375</name>
</gene>
<reference evidence="3 4" key="1">
    <citation type="submission" date="2021-03" db="EMBL/GenBank/DDBJ databases">
        <title>Geobacter metallireducens gen. nov. sp. nov., a microorganism capable of coupling the complete oxidation of organic compounds to the reduction of iron and other metals.</title>
        <authorList>
            <person name="Li Y."/>
        </authorList>
    </citation>
    <scope>NUCLEOTIDE SEQUENCE [LARGE SCALE GENOMIC DNA]</scope>
    <source>
        <strain evidence="3 4">Jerry-YX</strain>
    </source>
</reference>
<dbReference type="SUPFAM" id="SSF48695">
    <property type="entry name" value="Multiheme cytochromes"/>
    <property type="match status" value="2"/>
</dbReference>
<organism evidence="3 4">
    <name type="scientific">Geobacter benzoatilyticus</name>
    <dbReference type="NCBI Taxonomy" id="2815309"/>
    <lineage>
        <taxon>Bacteria</taxon>
        <taxon>Pseudomonadati</taxon>
        <taxon>Thermodesulfobacteriota</taxon>
        <taxon>Desulfuromonadia</taxon>
        <taxon>Geobacterales</taxon>
        <taxon>Geobacteraceae</taxon>
        <taxon>Geobacter</taxon>
    </lineage>
</organism>
<sequence length="578" mass="61159">MKLSKSLTLLLGAAAMFAMYGCGSDNRESNIDQQSASYQASAACIGCHDNTIYRSPVTGAIIAEEWKASAHNTRNGASCPDCHTTNGHPSGGALANIPGDVVCLNCHTATSMRTYNAHFVGGATYDATKAAYVTPYDANSCRVCHNPHDTTTLLAVNQQWAASGHGDVTKEPWMHYPWRSSSRDACQRCHTAGGFRYYMTGTQGQLVAGTSAIFGKYTTGREALGCKGCHTDYSWKRITPQAAFVTPYTPSLGASNSFPAGTVIGDTQLCIPCHAGLTGGTSVETTTADLKNTNFSAFNSHYMAAAGTMYVKAGFTGFTSASAVLGTSTYGKSLTSTDDGGAVSSTHRKLGTSAIIGDHGITAADGLDAGGPCVTCHMKGGHSLAINGDAFNRVCVKCHDAEGTTTLTASNFKTAFIDPQAEVFENALNLALNILQTKYGVGYNSAAYPYFYDLTLDSTGKTALKDWTRSGTVANPKKLLGACFNINLLKREPAAYVHARTYTRRLVYDTIDFLDDGVMNWSVSATAIAKNSTLYGKGAKAYTTSATVGDVAPGTTESMLYLNGFNRTNGAWSTPERP</sequence>
<proteinExistence type="predicted"/>
<evidence type="ECO:0000256" key="2">
    <source>
        <dbReference type="SAM" id="SignalP"/>
    </source>
</evidence>
<protein>
    <submittedName>
        <fullName evidence="3">Uncharacterized protein</fullName>
    </submittedName>
</protein>